<dbReference type="InterPro" id="IPR036742">
    <property type="entry name" value="ATP_synth_F1_esu_sf_mt"/>
</dbReference>
<dbReference type="GO" id="GO:0045259">
    <property type="term" value="C:proton-transporting ATP synthase complex"/>
    <property type="evidence" value="ECO:0007669"/>
    <property type="project" value="InterPro"/>
</dbReference>
<keyword evidence="2" id="KW-1185">Reference proteome</keyword>
<dbReference type="Gene3D" id="1.10.1620.20">
    <property type="entry name" value="ATP synthase, F1 complex, epsilon subunit superfamily, mitochondrial"/>
    <property type="match status" value="1"/>
</dbReference>
<dbReference type="Bgee" id="ENSOCUG00000037389">
    <property type="expression patterns" value="Expressed in blood and 1 other cell type or tissue"/>
</dbReference>
<name>A0A5F9D4I5_RABIT</name>
<reference evidence="1" key="2">
    <citation type="submission" date="2025-08" db="UniProtKB">
        <authorList>
            <consortium name="Ensembl"/>
        </authorList>
    </citation>
    <scope>IDENTIFICATION</scope>
    <source>
        <strain evidence="1">Thorbecke</strain>
    </source>
</reference>
<proteinExistence type="predicted"/>
<dbReference type="SMR" id="A0A5F9D4I5"/>
<reference evidence="1" key="3">
    <citation type="submission" date="2025-09" db="UniProtKB">
        <authorList>
            <consortium name="Ensembl"/>
        </authorList>
    </citation>
    <scope>IDENTIFICATION</scope>
    <source>
        <strain evidence="1">Thorbecke</strain>
    </source>
</reference>
<evidence type="ECO:0000313" key="1">
    <source>
        <dbReference type="Ensembl" id="ENSOCUP00000040625.1"/>
    </source>
</evidence>
<reference evidence="1 2" key="1">
    <citation type="journal article" date="2011" name="Nature">
        <title>A high-resolution map of human evolutionary constraint using 29 mammals.</title>
        <authorList>
            <person name="Lindblad-Toh K."/>
            <person name="Garber M."/>
            <person name="Zuk O."/>
            <person name="Lin M.F."/>
            <person name="Parker B.J."/>
            <person name="Washietl S."/>
            <person name="Kheradpour P."/>
            <person name="Ernst J."/>
            <person name="Jordan G."/>
            <person name="Mauceli E."/>
            <person name="Ward L.D."/>
            <person name="Lowe C.B."/>
            <person name="Holloway A.K."/>
            <person name="Clamp M."/>
            <person name="Gnerre S."/>
            <person name="Alfoldi J."/>
            <person name="Beal K."/>
            <person name="Chang J."/>
            <person name="Clawson H."/>
            <person name="Cuff J."/>
            <person name="Di Palma F."/>
            <person name="Fitzgerald S."/>
            <person name="Flicek P."/>
            <person name="Guttman M."/>
            <person name="Hubisz M.J."/>
            <person name="Jaffe D.B."/>
            <person name="Jungreis I."/>
            <person name="Kent W.J."/>
            <person name="Kostka D."/>
            <person name="Lara M."/>
            <person name="Martins A.L."/>
            <person name="Massingham T."/>
            <person name="Moltke I."/>
            <person name="Raney B.J."/>
            <person name="Rasmussen M.D."/>
            <person name="Robinson J."/>
            <person name="Stark A."/>
            <person name="Vilella A.J."/>
            <person name="Wen J."/>
            <person name="Xie X."/>
            <person name="Zody M.C."/>
            <person name="Baldwin J."/>
            <person name="Bloom T."/>
            <person name="Chin C.W."/>
            <person name="Heiman D."/>
            <person name="Nicol R."/>
            <person name="Nusbaum C."/>
            <person name="Young S."/>
            <person name="Wilkinson J."/>
            <person name="Worley K.C."/>
            <person name="Kovar C.L."/>
            <person name="Muzny D.M."/>
            <person name="Gibbs R.A."/>
            <person name="Cree A."/>
            <person name="Dihn H.H."/>
            <person name="Fowler G."/>
            <person name="Jhangiani S."/>
            <person name="Joshi V."/>
            <person name="Lee S."/>
            <person name="Lewis L.R."/>
            <person name="Nazareth L.V."/>
            <person name="Okwuonu G."/>
            <person name="Santibanez J."/>
            <person name="Warren W.C."/>
            <person name="Mardis E.R."/>
            <person name="Weinstock G.M."/>
            <person name="Wilson R.K."/>
            <person name="Delehaunty K."/>
            <person name="Dooling D."/>
            <person name="Fronik C."/>
            <person name="Fulton L."/>
            <person name="Fulton B."/>
            <person name="Graves T."/>
            <person name="Minx P."/>
            <person name="Sodergren E."/>
            <person name="Birney E."/>
            <person name="Margulies E.H."/>
            <person name="Herrero J."/>
            <person name="Green E.D."/>
            <person name="Haussler D."/>
            <person name="Siepel A."/>
            <person name="Goldman N."/>
            <person name="Pollard K.S."/>
            <person name="Pedersen J.S."/>
            <person name="Lander E.S."/>
            <person name="Kellis M."/>
        </authorList>
    </citation>
    <scope>NUCLEOTIDE SEQUENCE [LARGE SCALE GENOMIC DNA]</scope>
    <source>
        <strain evidence="1 2">Thorbecke inbred</strain>
    </source>
</reference>
<dbReference type="InParanoid" id="A0A5F9D4I5"/>
<evidence type="ECO:0000313" key="2">
    <source>
        <dbReference type="Proteomes" id="UP000001811"/>
    </source>
</evidence>
<organism evidence="1 2">
    <name type="scientific">Oryctolagus cuniculus</name>
    <name type="common">Rabbit</name>
    <dbReference type="NCBI Taxonomy" id="9986"/>
    <lineage>
        <taxon>Eukaryota</taxon>
        <taxon>Metazoa</taxon>
        <taxon>Chordata</taxon>
        <taxon>Craniata</taxon>
        <taxon>Vertebrata</taxon>
        <taxon>Euteleostomi</taxon>
        <taxon>Mammalia</taxon>
        <taxon>Eutheria</taxon>
        <taxon>Euarchontoglires</taxon>
        <taxon>Glires</taxon>
        <taxon>Lagomorpha</taxon>
        <taxon>Leporidae</taxon>
        <taxon>Oryctolagus</taxon>
    </lineage>
</organism>
<dbReference type="AlphaFoldDB" id="A0A5F9D4I5"/>
<dbReference type="GO" id="GO:0046933">
    <property type="term" value="F:proton-transporting ATP synthase activity, rotational mechanism"/>
    <property type="evidence" value="ECO:0007669"/>
    <property type="project" value="InterPro"/>
</dbReference>
<protein>
    <submittedName>
        <fullName evidence="1">Uncharacterized protein</fullName>
    </submittedName>
</protein>
<accession>A0A5F9D4I5</accession>
<dbReference type="EMBL" id="AAGW02006265">
    <property type="status" value="NOT_ANNOTATED_CDS"/>
    <property type="molecule type" value="Genomic_DNA"/>
</dbReference>
<dbReference type="Ensembl" id="ENSOCUT00000052897.1">
    <property type="protein sequence ID" value="ENSOCUP00000040625.1"/>
    <property type="gene ID" value="ENSOCUG00000037389.1"/>
</dbReference>
<dbReference type="Proteomes" id="UP000001811">
    <property type="component" value="Chromosome 2"/>
</dbReference>
<sequence>MEIHKVPQQFQSTDVYAAYPKSVTSKCTKAVRDALKKKFIANAEMALGSSVKIVKLKRE</sequence>